<evidence type="ECO:0000313" key="3">
    <source>
        <dbReference type="EMBL" id="GMF25404.1"/>
    </source>
</evidence>
<dbReference type="Pfam" id="PF08239">
    <property type="entry name" value="SH3_3"/>
    <property type="match status" value="1"/>
</dbReference>
<evidence type="ECO:0000259" key="2">
    <source>
        <dbReference type="Pfam" id="PF08239"/>
    </source>
</evidence>
<dbReference type="EMBL" id="BSXW01000551">
    <property type="protein sequence ID" value="GMF25404.1"/>
    <property type="molecule type" value="Genomic_DNA"/>
</dbReference>
<name>A0A9W6WSH1_9STRA</name>
<dbReference type="Proteomes" id="UP001165083">
    <property type="component" value="Unassembled WGS sequence"/>
</dbReference>
<feature type="domain" description="SH3b" evidence="2">
    <location>
        <begin position="188"/>
        <end position="232"/>
    </location>
</feature>
<feature type="region of interest" description="Disordered" evidence="1">
    <location>
        <begin position="465"/>
        <end position="506"/>
    </location>
</feature>
<protein>
    <submittedName>
        <fullName evidence="3">Unnamed protein product</fullName>
    </submittedName>
</protein>
<evidence type="ECO:0000313" key="4">
    <source>
        <dbReference type="Proteomes" id="UP001165083"/>
    </source>
</evidence>
<dbReference type="AlphaFoldDB" id="A0A9W6WSH1"/>
<dbReference type="OrthoDB" id="79921at2759"/>
<feature type="compositionally biased region" description="Polar residues" evidence="1">
    <location>
        <begin position="294"/>
        <end position="303"/>
    </location>
</feature>
<sequence>MRWYCVHPSLPSQAELRIRAAPDSSAEERARISQGRAIGACSPAFQVPSDDAAAGPVSWLQVAYLDSASGETEGGFMMAELPDGMALVTPWEETDFTGCCEVTDPGALLFDGPDETARSLGAVPSIDFLYCTLEERGSRFRLFHPELASVWINKNSLQIVCTRLKHAQCCTSHSFYELNEALPEEAQVAIRESPSKEAQTTGLLSRGETLEVTVRSGNWLQISGGGLDRAWIMWRTDALELLQEAPDVWAKTCKIIAANTVDDDDANGDAADKNTTDKNVNTSNHGNDCPLLSENINNTNQDSTIDREAPRNPATDQARVNVDDVEVGAELDTDPAPDAVRTVADDVDDGAMEVGAVVDTVAASDPVPTGADNAKVNDIEVGAKLYTDPALYNVSVEPDDVKLDDVGVGAEIDADLTADNVGVESDDVEVNDVEVGAEEDANQVADEIGVESDDVEVDDVGVDADDDADQAADDVGVEQEDVEVDDVGVDADDDADQAADDVGVEQEDVEVNDVGVDADVDADQAADDVNVESDDVEVDDVGLMPI</sequence>
<accession>A0A9W6WSH1</accession>
<feature type="region of interest" description="Disordered" evidence="1">
    <location>
        <begin position="262"/>
        <end position="316"/>
    </location>
</feature>
<gene>
    <name evidence="3" type="ORF">Plil01_001048800</name>
</gene>
<dbReference type="InterPro" id="IPR003646">
    <property type="entry name" value="SH3-like_bac-type"/>
</dbReference>
<reference evidence="3" key="1">
    <citation type="submission" date="2023-04" db="EMBL/GenBank/DDBJ databases">
        <title>Phytophthora lilii NBRC 32176.</title>
        <authorList>
            <person name="Ichikawa N."/>
            <person name="Sato H."/>
            <person name="Tonouchi N."/>
        </authorList>
    </citation>
    <scope>NUCLEOTIDE SEQUENCE</scope>
    <source>
        <strain evidence="3">NBRC 32176</strain>
    </source>
</reference>
<keyword evidence="4" id="KW-1185">Reference proteome</keyword>
<organism evidence="3 4">
    <name type="scientific">Phytophthora lilii</name>
    <dbReference type="NCBI Taxonomy" id="2077276"/>
    <lineage>
        <taxon>Eukaryota</taxon>
        <taxon>Sar</taxon>
        <taxon>Stramenopiles</taxon>
        <taxon>Oomycota</taxon>
        <taxon>Peronosporomycetes</taxon>
        <taxon>Peronosporales</taxon>
        <taxon>Peronosporaceae</taxon>
        <taxon>Phytophthora</taxon>
    </lineage>
</organism>
<evidence type="ECO:0000256" key="1">
    <source>
        <dbReference type="SAM" id="MobiDB-lite"/>
    </source>
</evidence>
<comment type="caution">
    <text evidence="3">The sequence shown here is derived from an EMBL/GenBank/DDBJ whole genome shotgun (WGS) entry which is preliminary data.</text>
</comment>
<proteinExistence type="predicted"/>